<evidence type="ECO:0000256" key="1">
    <source>
        <dbReference type="ARBA" id="ARBA00004141"/>
    </source>
</evidence>
<dbReference type="PANTHER" id="PTHR38459:SF1">
    <property type="entry name" value="PROPHAGE BACTOPRENOL-LINKED GLUCOSE TRANSLOCASE HOMOLOG"/>
    <property type="match status" value="1"/>
</dbReference>
<feature type="transmembrane region" description="Helical" evidence="6">
    <location>
        <begin position="29"/>
        <end position="51"/>
    </location>
</feature>
<accession>A0A3B1AEZ4</accession>
<feature type="transmembrane region" description="Helical" evidence="6">
    <location>
        <begin position="95"/>
        <end position="114"/>
    </location>
</feature>
<keyword evidence="5 6" id="KW-0472">Membrane</keyword>
<feature type="transmembrane region" description="Helical" evidence="6">
    <location>
        <begin position="5"/>
        <end position="23"/>
    </location>
</feature>
<dbReference type="EMBL" id="UOFR01000041">
    <property type="protein sequence ID" value="VAW96869.1"/>
    <property type="molecule type" value="Genomic_DNA"/>
</dbReference>
<comment type="subcellular location">
    <subcellularLocation>
        <location evidence="1">Membrane</location>
        <topology evidence="1">Multi-pass membrane protein</topology>
    </subcellularLocation>
</comment>
<dbReference type="InterPro" id="IPR051401">
    <property type="entry name" value="GtrA_CellWall_Glycosyl"/>
</dbReference>
<comment type="similarity">
    <text evidence="2">Belongs to the GtrA family.</text>
</comment>
<organism evidence="8">
    <name type="scientific">hydrothermal vent metagenome</name>
    <dbReference type="NCBI Taxonomy" id="652676"/>
    <lineage>
        <taxon>unclassified sequences</taxon>
        <taxon>metagenomes</taxon>
        <taxon>ecological metagenomes</taxon>
    </lineage>
</organism>
<feature type="transmembrane region" description="Helical" evidence="6">
    <location>
        <begin position="71"/>
        <end position="89"/>
    </location>
</feature>
<keyword evidence="3 6" id="KW-0812">Transmembrane</keyword>
<name>A0A3B1AEZ4_9ZZZZ</name>
<sequence>MFKQFIFFASIGLIGTAGHYLTLVTLVEWLAVIPAYATTFGFIVGALINYILNYHITFRSNKRHREALSKFLLIALIGALFNYTIMYLGTSYSQFHYIVIQLVATATVLLWNFLMSRLWAFSHN</sequence>
<keyword evidence="4 6" id="KW-1133">Transmembrane helix</keyword>
<dbReference type="GO" id="GO:0000271">
    <property type="term" value="P:polysaccharide biosynthetic process"/>
    <property type="evidence" value="ECO:0007669"/>
    <property type="project" value="InterPro"/>
</dbReference>
<evidence type="ECO:0000259" key="7">
    <source>
        <dbReference type="Pfam" id="PF04138"/>
    </source>
</evidence>
<evidence type="ECO:0000256" key="2">
    <source>
        <dbReference type="ARBA" id="ARBA00009399"/>
    </source>
</evidence>
<feature type="domain" description="GtrA/DPMS transmembrane" evidence="7">
    <location>
        <begin position="8"/>
        <end position="121"/>
    </location>
</feature>
<dbReference type="Pfam" id="PF04138">
    <property type="entry name" value="GtrA_DPMS_TM"/>
    <property type="match status" value="1"/>
</dbReference>
<gene>
    <name evidence="8" type="ORF">MNBD_GAMMA21-2921</name>
</gene>
<proteinExistence type="inferred from homology"/>
<protein>
    <recommendedName>
        <fullName evidence="7">GtrA/DPMS transmembrane domain-containing protein</fullName>
    </recommendedName>
</protein>
<dbReference type="AlphaFoldDB" id="A0A3B1AEZ4"/>
<evidence type="ECO:0000256" key="4">
    <source>
        <dbReference type="ARBA" id="ARBA00022989"/>
    </source>
</evidence>
<evidence type="ECO:0000256" key="6">
    <source>
        <dbReference type="SAM" id="Phobius"/>
    </source>
</evidence>
<dbReference type="InterPro" id="IPR007267">
    <property type="entry name" value="GtrA_DPMS_TM"/>
</dbReference>
<dbReference type="GO" id="GO:0005886">
    <property type="term" value="C:plasma membrane"/>
    <property type="evidence" value="ECO:0007669"/>
    <property type="project" value="TreeGrafter"/>
</dbReference>
<reference evidence="8" key="1">
    <citation type="submission" date="2018-06" db="EMBL/GenBank/DDBJ databases">
        <authorList>
            <person name="Zhirakovskaya E."/>
        </authorList>
    </citation>
    <scope>NUCLEOTIDE SEQUENCE</scope>
</reference>
<evidence type="ECO:0000313" key="8">
    <source>
        <dbReference type="EMBL" id="VAW96869.1"/>
    </source>
</evidence>
<evidence type="ECO:0000256" key="5">
    <source>
        <dbReference type="ARBA" id="ARBA00023136"/>
    </source>
</evidence>
<evidence type="ECO:0000256" key="3">
    <source>
        <dbReference type="ARBA" id="ARBA00022692"/>
    </source>
</evidence>
<dbReference type="PANTHER" id="PTHR38459">
    <property type="entry name" value="PROPHAGE BACTOPRENOL-LINKED GLUCOSE TRANSLOCASE HOMOLOG"/>
    <property type="match status" value="1"/>
</dbReference>